<organism evidence="9 10">
    <name type="scientific">Umbelopsis ramanniana AG</name>
    <dbReference type="NCBI Taxonomy" id="1314678"/>
    <lineage>
        <taxon>Eukaryota</taxon>
        <taxon>Fungi</taxon>
        <taxon>Fungi incertae sedis</taxon>
        <taxon>Mucoromycota</taxon>
        <taxon>Mucoromycotina</taxon>
        <taxon>Umbelopsidomycetes</taxon>
        <taxon>Umbelopsidales</taxon>
        <taxon>Umbelopsidaceae</taxon>
        <taxon>Umbelopsis</taxon>
    </lineage>
</organism>
<dbReference type="InterPro" id="IPR000061">
    <property type="entry name" value="Surp"/>
</dbReference>
<dbReference type="PANTHER" id="PTHR13161">
    <property type="entry name" value="SPLICING FACTOR SUPPRESSOR OF WHITE APRICOT"/>
    <property type="match status" value="1"/>
</dbReference>
<evidence type="ECO:0000313" key="10">
    <source>
        <dbReference type="Proteomes" id="UP001206595"/>
    </source>
</evidence>
<dbReference type="InterPro" id="IPR040397">
    <property type="entry name" value="SWAP"/>
</dbReference>
<gene>
    <name evidence="9" type="ORF">K450DRAFT_258085</name>
</gene>
<dbReference type="SUPFAM" id="SSF109905">
    <property type="entry name" value="Surp module (SWAP domain)"/>
    <property type="match status" value="2"/>
</dbReference>
<feature type="compositionally biased region" description="Polar residues" evidence="7">
    <location>
        <begin position="7"/>
        <end position="25"/>
    </location>
</feature>
<feature type="region of interest" description="Disordered" evidence="7">
    <location>
        <begin position="367"/>
        <end position="394"/>
    </location>
</feature>
<proteinExistence type="predicted"/>
<feature type="region of interest" description="Disordered" evidence="7">
    <location>
        <begin position="267"/>
        <end position="296"/>
    </location>
</feature>
<dbReference type="Pfam" id="PF09750">
    <property type="entry name" value="DRY_EERY"/>
    <property type="match status" value="1"/>
</dbReference>
<comment type="caution">
    <text evidence="9">The sequence shown here is derived from an EMBL/GenBank/DDBJ whole genome shotgun (WGS) entry which is preliminary data.</text>
</comment>
<evidence type="ECO:0000313" key="9">
    <source>
        <dbReference type="EMBL" id="KAI8576202.1"/>
    </source>
</evidence>
<dbReference type="SMART" id="SM01141">
    <property type="entry name" value="DRY_EERY"/>
    <property type="match status" value="1"/>
</dbReference>
<accession>A0AAD5E3M2</accession>
<evidence type="ECO:0000256" key="3">
    <source>
        <dbReference type="ARBA" id="ARBA00022884"/>
    </source>
</evidence>
<dbReference type="AlphaFoldDB" id="A0AAD5E3M2"/>
<evidence type="ECO:0000256" key="7">
    <source>
        <dbReference type="SAM" id="MobiDB-lite"/>
    </source>
</evidence>
<dbReference type="PROSITE" id="PS50128">
    <property type="entry name" value="SURP"/>
    <property type="match status" value="2"/>
</dbReference>
<keyword evidence="3" id="KW-0694">RNA-binding</keyword>
<dbReference type="Pfam" id="PF01805">
    <property type="entry name" value="Surp"/>
    <property type="match status" value="2"/>
</dbReference>
<dbReference type="SMART" id="SM00648">
    <property type="entry name" value="SWAP"/>
    <property type="match status" value="2"/>
</dbReference>
<dbReference type="GeneID" id="75917120"/>
<feature type="compositionally biased region" description="Low complexity" evidence="7">
    <location>
        <begin position="383"/>
        <end position="394"/>
    </location>
</feature>
<reference evidence="9" key="2">
    <citation type="journal article" date="2022" name="Proc. Natl. Acad. Sci. U.S.A.">
        <title>Diploid-dominant life cycles characterize the early evolution of Fungi.</title>
        <authorList>
            <person name="Amses K.R."/>
            <person name="Simmons D.R."/>
            <person name="Longcore J.E."/>
            <person name="Mondo S.J."/>
            <person name="Seto K."/>
            <person name="Jeronimo G.H."/>
            <person name="Bonds A.E."/>
            <person name="Quandt C.A."/>
            <person name="Davis W.J."/>
            <person name="Chang Y."/>
            <person name="Federici B.A."/>
            <person name="Kuo A."/>
            <person name="LaButti K."/>
            <person name="Pangilinan J."/>
            <person name="Andreopoulos W."/>
            <person name="Tritt A."/>
            <person name="Riley R."/>
            <person name="Hundley H."/>
            <person name="Johnson J."/>
            <person name="Lipzen A."/>
            <person name="Barry K."/>
            <person name="Lang B.F."/>
            <person name="Cuomo C.A."/>
            <person name="Buchler N.E."/>
            <person name="Grigoriev I.V."/>
            <person name="Spatafora J.W."/>
            <person name="Stajich J.E."/>
            <person name="James T.Y."/>
        </authorList>
    </citation>
    <scope>NUCLEOTIDE SEQUENCE</scope>
    <source>
        <strain evidence="9">AG</strain>
    </source>
</reference>
<protein>
    <recommendedName>
        <fullName evidence="8">SURP motif domain-containing protein</fullName>
    </recommendedName>
</protein>
<dbReference type="GO" id="GO:0003723">
    <property type="term" value="F:RNA binding"/>
    <property type="evidence" value="ECO:0007669"/>
    <property type="project" value="UniProtKB-KW"/>
</dbReference>
<feature type="domain" description="SURP motif" evidence="8">
    <location>
        <begin position="209"/>
        <end position="254"/>
    </location>
</feature>
<keyword evidence="5" id="KW-0804">Transcription</keyword>
<evidence type="ECO:0000256" key="1">
    <source>
        <dbReference type="ARBA" id="ARBA00022664"/>
    </source>
</evidence>
<keyword evidence="2" id="KW-0677">Repeat</keyword>
<feature type="region of interest" description="Disordered" evidence="7">
    <location>
        <begin position="118"/>
        <end position="139"/>
    </location>
</feature>
<keyword evidence="4" id="KW-0805">Transcription regulation</keyword>
<keyword evidence="6" id="KW-0508">mRNA splicing</keyword>
<evidence type="ECO:0000259" key="8">
    <source>
        <dbReference type="PROSITE" id="PS50128"/>
    </source>
</evidence>
<evidence type="ECO:0000256" key="2">
    <source>
        <dbReference type="ARBA" id="ARBA00022737"/>
    </source>
</evidence>
<dbReference type="Proteomes" id="UP001206595">
    <property type="component" value="Unassembled WGS sequence"/>
</dbReference>
<dbReference type="RefSeq" id="XP_051441206.1">
    <property type="nucleotide sequence ID" value="XM_051591777.1"/>
</dbReference>
<dbReference type="PANTHER" id="PTHR13161:SF15">
    <property type="entry name" value="SPLICING FACTOR, SUPPRESSOR OF WHITE-APRICOT HOMOLOG"/>
    <property type="match status" value="1"/>
</dbReference>
<evidence type="ECO:0000256" key="6">
    <source>
        <dbReference type="ARBA" id="ARBA00023187"/>
    </source>
</evidence>
<name>A0AAD5E3M2_UMBRA</name>
<evidence type="ECO:0000256" key="5">
    <source>
        <dbReference type="ARBA" id="ARBA00023163"/>
    </source>
</evidence>
<reference evidence="9" key="1">
    <citation type="submission" date="2021-06" db="EMBL/GenBank/DDBJ databases">
        <authorList>
            <consortium name="DOE Joint Genome Institute"/>
            <person name="Mondo S.J."/>
            <person name="Amses K.R."/>
            <person name="Simmons D.R."/>
            <person name="Longcore J.E."/>
            <person name="Seto K."/>
            <person name="Alves G.H."/>
            <person name="Bonds A.E."/>
            <person name="Quandt C.A."/>
            <person name="Davis W.J."/>
            <person name="Chang Y."/>
            <person name="Letcher P.M."/>
            <person name="Powell M.J."/>
            <person name="Kuo A."/>
            <person name="Labutti K."/>
            <person name="Pangilinan J."/>
            <person name="Andreopoulos W."/>
            <person name="Tritt A."/>
            <person name="Riley R."/>
            <person name="Hundley H."/>
            <person name="Johnson J."/>
            <person name="Lipzen A."/>
            <person name="Barry K."/>
            <person name="Berbee M.L."/>
            <person name="Buchler N.E."/>
            <person name="Grigoriev I.V."/>
            <person name="Spatafora J.W."/>
            <person name="Stajich J.E."/>
            <person name="James T.Y."/>
        </authorList>
    </citation>
    <scope>NUCLEOTIDE SEQUENCE</scope>
    <source>
        <strain evidence="9">AG</strain>
    </source>
</reference>
<dbReference type="EMBL" id="MU620960">
    <property type="protein sequence ID" value="KAI8576202.1"/>
    <property type="molecule type" value="Genomic_DNA"/>
</dbReference>
<dbReference type="InterPro" id="IPR035967">
    <property type="entry name" value="SWAP/Surp_sf"/>
</dbReference>
<evidence type="ECO:0000256" key="4">
    <source>
        <dbReference type="ARBA" id="ARBA00023015"/>
    </source>
</evidence>
<dbReference type="Gene3D" id="1.10.10.790">
    <property type="entry name" value="Surp module"/>
    <property type="match status" value="2"/>
</dbReference>
<dbReference type="GO" id="GO:0000395">
    <property type="term" value="P:mRNA 5'-splice site recognition"/>
    <property type="evidence" value="ECO:0007669"/>
    <property type="project" value="TreeGrafter"/>
</dbReference>
<feature type="compositionally biased region" description="Acidic residues" evidence="7">
    <location>
        <begin position="122"/>
        <end position="138"/>
    </location>
</feature>
<keyword evidence="1" id="KW-0507">mRNA processing</keyword>
<feature type="region of interest" description="Disordered" evidence="7">
    <location>
        <begin position="1"/>
        <end position="40"/>
    </location>
</feature>
<dbReference type="InterPro" id="IPR019147">
    <property type="entry name" value="SWAP_N_domain"/>
</dbReference>
<feature type="domain" description="SURP motif" evidence="8">
    <location>
        <begin position="307"/>
        <end position="349"/>
    </location>
</feature>
<sequence length="413" mass="47586">MADSQPLFFSQTLLPENSEVQPQQYRNRRKRKAKDREREPEQELLIFGYEARLFTDDEAAKRIDDGKHLIPWQGIKDNPILVDRFDARNLLDDLNGLKLNKASSTDSEDEDEVLDAERYADLDSDEEELFQMSDEDERDQYVEEKRKRRKMEQEQKTYQYSYDDKAQANIGNNVEEKTLEPEEVIEEIRCNFQIPKELEKPKTQKQVDIIEKTAKFIASSSTDASHMEITIQAKQASNPLFAFLHKDNKLYKFYRHILWLSNSGLSGYGSSDSDTDADEEKNNESNDNIEDVTKSYEQPNNVDIYEAIEKTAAFVAKAGPSLESKIKEKNLGNPKFAFLQPWNEHHAYYRTRVDDIASMLPTTSNQLTQSVDPAVTPTPSPANQLSDSDQQKQLQNERLAKVRALLASKGQRT</sequence>
<keyword evidence="10" id="KW-1185">Reference proteome</keyword>